<keyword evidence="2" id="KW-1185">Reference proteome</keyword>
<name>A0A2V4BN22_9FLAO</name>
<protein>
    <submittedName>
        <fullName evidence="1">Uncharacterized protein</fullName>
    </submittedName>
</protein>
<accession>A0A2V4BN22</accession>
<dbReference type="AlphaFoldDB" id="A0A2V4BN22"/>
<evidence type="ECO:0000313" key="1">
    <source>
        <dbReference type="EMBL" id="PXY40405.1"/>
    </source>
</evidence>
<sequence>MKLVTLPEIIEINEFGGDYHSFNEAVYAIFRNDFVINKPIFEGKRLGLKAHPIVDGKEYTYYHFTHSGDIENERIPDFRRMERIGYPKPIIDKSKCISLKVWRNKRGRNNRILILHEEAQYLVILDDRIDFILPWTAYFIEYKHRLQKYLKEYEEYINAETAD</sequence>
<dbReference type="RefSeq" id="WP_110306961.1">
    <property type="nucleotide sequence ID" value="NZ_QJHK01000010.1"/>
</dbReference>
<organism evidence="1 2">
    <name type="scientific">Flavobacterium cheongpyeongense</name>
    <dbReference type="NCBI Taxonomy" id="2212651"/>
    <lineage>
        <taxon>Bacteria</taxon>
        <taxon>Pseudomonadati</taxon>
        <taxon>Bacteroidota</taxon>
        <taxon>Flavobacteriia</taxon>
        <taxon>Flavobacteriales</taxon>
        <taxon>Flavobacteriaceae</taxon>
        <taxon>Flavobacterium</taxon>
    </lineage>
</organism>
<comment type="caution">
    <text evidence="1">The sequence shown here is derived from an EMBL/GenBank/DDBJ whole genome shotgun (WGS) entry which is preliminary data.</text>
</comment>
<dbReference type="OrthoDB" id="7868987at2"/>
<dbReference type="EMBL" id="QJHK01000010">
    <property type="protein sequence ID" value="PXY40405.1"/>
    <property type="molecule type" value="Genomic_DNA"/>
</dbReference>
<evidence type="ECO:0000313" key="2">
    <source>
        <dbReference type="Proteomes" id="UP000247903"/>
    </source>
</evidence>
<gene>
    <name evidence="1" type="ORF">DMB65_12385</name>
</gene>
<reference evidence="1 2" key="1">
    <citation type="submission" date="2018-05" db="EMBL/GenBank/DDBJ databases">
        <title>Flavobacterium sp. strain IMCC34759, incomplete genome.</title>
        <authorList>
            <person name="Joung Y."/>
            <person name="Cho J."/>
        </authorList>
    </citation>
    <scope>NUCLEOTIDE SEQUENCE [LARGE SCALE GENOMIC DNA]</scope>
    <source>
        <strain evidence="1 2">IMCC34759</strain>
    </source>
</reference>
<proteinExistence type="predicted"/>
<dbReference type="Proteomes" id="UP000247903">
    <property type="component" value="Unassembled WGS sequence"/>
</dbReference>